<dbReference type="Pfam" id="PF00232">
    <property type="entry name" value="Glyco_hydro_1"/>
    <property type="match status" value="1"/>
</dbReference>
<dbReference type="SUPFAM" id="SSF51445">
    <property type="entry name" value="(Trans)glycosidases"/>
    <property type="match status" value="1"/>
</dbReference>
<keyword evidence="10" id="KW-1185">Reference proteome</keyword>
<dbReference type="InterPro" id="IPR017853">
    <property type="entry name" value="GH"/>
</dbReference>
<dbReference type="STRING" id="1460663.A0A177CWV4"/>
<evidence type="ECO:0000256" key="2">
    <source>
        <dbReference type="ARBA" id="ARBA00010838"/>
    </source>
</evidence>
<comment type="function">
    <text evidence="6">Plays an important role in cellulose degradation. Shows hydrolytic activity against several glycosidic compounds.</text>
</comment>
<evidence type="ECO:0000313" key="10">
    <source>
        <dbReference type="Proteomes" id="UP000077069"/>
    </source>
</evidence>
<dbReference type="FunFam" id="3.20.20.80:FF:000011">
    <property type="entry name" value="Cytosolic beta-glucosidase"/>
    <property type="match status" value="1"/>
</dbReference>
<evidence type="ECO:0000313" key="9">
    <source>
        <dbReference type="EMBL" id="OAG11696.1"/>
    </source>
</evidence>
<dbReference type="InterPro" id="IPR033132">
    <property type="entry name" value="GH_1_N_CS"/>
</dbReference>
<gene>
    <name evidence="9" type="ORF">CC84DRAFT_1192148</name>
</gene>
<dbReference type="AlphaFoldDB" id="A0A177CWV4"/>
<comment type="catalytic activity">
    <reaction evidence="1">
        <text>Hydrolysis of terminal, non-reducing beta-D-glucosyl residues with release of beta-D-glucose.</text>
        <dbReference type="EC" id="3.2.1.21"/>
    </reaction>
</comment>
<evidence type="ECO:0000256" key="7">
    <source>
        <dbReference type="RuleBase" id="RU003690"/>
    </source>
</evidence>
<dbReference type="OrthoDB" id="65569at2759"/>
<dbReference type="EMBL" id="KV441548">
    <property type="protein sequence ID" value="OAG11696.1"/>
    <property type="molecule type" value="Genomic_DNA"/>
</dbReference>
<evidence type="ECO:0000256" key="5">
    <source>
        <dbReference type="ARBA" id="ARBA00023295"/>
    </source>
</evidence>
<evidence type="ECO:0000256" key="1">
    <source>
        <dbReference type="ARBA" id="ARBA00000448"/>
    </source>
</evidence>
<dbReference type="RefSeq" id="XP_018042061.1">
    <property type="nucleotide sequence ID" value="XM_018181230.1"/>
</dbReference>
<feature type="region of interest" description="Disordered" evidence="8">
    <location>
        <begin position="46"/>
        <end position="71"/>
    </location>
</feature>
<reference evidence="9 10" key="1">
    <citation type="submission" date="2016-05" db="EMBL/GenBank/DDBJ databases">
        <title>Comparative analysis of secretome profiles of manganese(II)-oxidizing ascomycete fungi.</title>
        <authorList>
            <consortium name="DOE Joint Genome Institute"/>
            <person name="Zeiner C.A."/>
            <person name="Purvine S.O."/>
            <person name="Zink E.M."/>
            <person name="Wu S."/>
            <person name="Pasa-Tolic L."/>
            <person name="Chaput D.L."/>
            <person name="Haridas S."/>
            <person name="Grigoriev I.V."/>
            <person name="Santelli C.M."/>
            <person name="Hansel C.M."/>
        </authorList>
    </citation>
    <scope>NUCLEOTIDE SEQUENCE [LARGE SCALE GENOMIC DNA]</scope>
    <source>
        <strain evidence="9 10">AP3s5-JAC2a</strain>
    </source>
</reference>
<dbReference type="InParanoid" id="A0A177CWV4"/>
<comment type="similarity">
    <text evidence="2 7">Belongs to the glycosyl hydrolase 1 family.</text>
</comment>
<keyword evidence="5" id="KW-0326">Glycosidase</keyword>
<dbReference type="Gene3D" id="3.20.20.80">
    <property type="entry name" value="Glycosidases"/>
    <property type="match status" value="1"/>
</dbReference>
<keyword evidence="4 9" id="KW-0378">Hydrolase</keyword>
<evidence type="ECO:0000256" key="8">
    <source>
        <dbReference type="SAM" id="MobiDB-lite"/>
    </source>
</evidence>
<dbReference type="PANTHER" id="PTHR10353:SF36">
    <property type="entry name" value="LP05116P"/>
    <property type="match status" value="1"/>
</dbReference>
<evidence type="ECO:0000256" key="3">
    <source>
        <dbReference type="ARBA" id="ARBA00012744"/>
    </source>
</evidence>
<dbReference type="GO" id="GO:0080079">
    <property type="term" value="F:cellobiose glucosidase activity"/>
    <property type="evidence" value="ECO:0007669"/>
    <property type="project" value="UniProtKB-ARBA"/>
</dbReference>
<dbReference type="Proteomes" id="UP000077069">
    <property type="component" value="Unassembled WGS sequence"/>
</dbReference>
<dbReference type="PRINTS" id="PR00131">
    <property type="entry name" value="GLHYDRLASE1"/>
</dbReference>
<evidence type="ECO:0000256" key="6">
    <source>
        <dbReference type="ARBA" id="ARBA00056775"/>
    </source>
</evidence>
<evidence type="ECO:0000256" key="4">
    <source>
        <dbReference type="ARBA" id="ARBA00022801"/>
    </source>
</evidence>
<dbReference type="EC" id="3.2.1.21" evidence="3"/>
<proteinExistence type="inferred from homology"/>
<name>A0A177CWV4_9PLEO</name>
<dbReference type="PROSITE" id="PS00653">
    <property type="entry name" value="GLYCOSYL_HYDROL_F1_2"/>
    <property type="match status" value="1"/>
</dbReference>
<dbReference type="GO" id="GO:0030245">
    <property type="term" value="P:cellulose catabolic process"/>
    <property type="evidence" value="ECO:0007669"/>
    <property type="project" value="UniProtKB-ARBA"/>
</dbReference>
<accession>A0A177CWV4</accession>
<dbReference type="PANTHER" id="PTHR10353">
    <property type="entry name" value="GLYCOSYL HYDROLASE"/>
    <property type="match status" value="1"/>
</dbReference>
<sequence length="510" mass="57267">MFESNEVRADTSTKSVLDTLDSVKELPLPADFLWGAATAAYQVEGGAKQDGKGPSIWDEFSHREPSVTSGEDGDIACDHYNRLAEDIALLSSYGVDVYRFSICWSRLIPLGGRHDPINEKGIAFYNALIDGLIAHGIKPAVTLYHWDLPLELHKRYGGPLNTTEFQADFEHYARLCFSRFGDRVKQWITFNEPYIVALFGYHSGILAPGHSTKTGHDSTTEPWRVGHSLILAHAAAVETYAADFLPSQKGSISIVLNSDFYEPYDATSESDQEAAQRRLEFYVGWFGDPIYLGGDYPESMRKQLGSRLPQFTEAEQELLKNSAPHNTFYGMNHYTSQFAKARSTPPSDDDHTGNVEESTTNSEGVEIGPLSGVSWLRVTHKQFRKLLNWAWDRYKRPIYITENGCPCPGENSMSLEQAVDDQFRVRYFGLYIDAISQAINEDGVKVAGYYAWSLMDNFEWAAGYSIRFGITHVNFTTGTRTPKRSAKYLKETFQKRRTAVSNGEAVNGKL</sequence>
<dbReference type="InterPro" id="IPR001360">
    <property type="entry name" value="Glyco_hydro_1"/>
</dbReference>
<dbReference type="GeneID" id="28764716"/>
<protein>
    <recommendedName>
        <fullName evidence="3">beta-glucosidase</fullName>
        <ecNumber evidence="3">3.2.1.21</ecNumber>
    </recommendedName>
</protein>
<organism evidence="9 10">
    <name type="scientific">Paraphaeosphaeria sporulosa</name>
    <dbReference type="NCBI Taxonomy" id="1460663"/>
    <lineage>
        <taxon>Eukaryota</taxon>
        <taxon>Fungi</taxon>
        <taxon>Dikarya</taxon>
        <taxon>Ascomycota</taxon>
        <taxon>Pezizomycotina</taxon>
        <taxon>Dothideomycetes</taxon>
        <taxon>Pleosporomycetidae</taxon>
        <taxon>Pleosporales</taxon>
        <taxon>Massarineae</taxon>
        <taxon>Didymosphaeriaceae</taxon>
        <taxon>Paraphaeosphaeria</taxon>
    </lineage>
</organism>
<feature type="region of interest" description="Disordered" evidence="8">
    <location>
        <begin position="340"/>
        <end position="363"/>
    </location>
</feature>